<dbReference type="GO" id="GO:0032259">
    <property type="term" value="P:methylation"/>
    <property type="evidence" value="ECO:0007669"/>
    <property type="project" value="UniProtKB-KW"/>
</dbReference>
<evidence type="ECO:0000256" key="6">
    <source>
        <dbReference type="RuleBase" id="RU000416"/>
    </source>
</evidence>
<evidence type="ECO:0000256" key="2">
    <source>
        <dbReference type="ARBA" id="ARBA00022679"/>
    </source>
</evidence>
<keyword evidence="9" id="KW-1185">Reference proteome</keyword>
<dbReference type="PANTHER" id="PTHR10629">
    <property type="entry name" value="CYTOSINE-SPECIFIC METHYLTRANSFERASE"/>
    <property type="match status" value="1"/>
</dbReference>
<name>A0A1I0Y8M9_9CELL</name>
<evidence type="ECO:0000313" key="8">
    <source>
        <dbReference type="EMBL" id="SFB08840.1"/>
    </source>
</evidence>
<dbReference type="PANTHER" id="PTHR10629:SF52">
    <property type="entry name" value="DNA (CYTOSINE-5)-METHYLTRANSFERASE 1"/>
    <property type="match status" value="1"/>
</dbReference>
<evidence type="ECO:0000256" key="3">
    <source>
        <dbReference type="ARBA" id="ARBA00022691"/>
    </source>
</evidence>
<dbReference type="EMBL" id="FOKA01000006">
    <property type="protein sequence ID" value="SFB08840.1"/>
    <property type="molecule type" value="Genomic_DNA"/>
</dbReference>
<comment type="similarity">
    <text evidence="5 6">Belongs to the class I-like SAM-binding methyltransferase superfamily. C5-methyltransferase family.</text>
</comment>
<dbReference type="GO" id="GO:0003886">
    <property type="term" value="F:DNA (cytosine-5-)-methyltransferase activity"/>
    <property type="evidence" value="ECO:0007669"/>
    <property type="project" value="UniProtKB-EC"/>
</dbReference>
<evidence type="ECO:0000256" key="5">
    <source>
        <dbReference type="PROSITE-ProRule" id="PRU01016"/>
    </source>
</evidence>
<evidence type="ECO:0000256" key="7">
    <source>
        <dbReference type="RuleBase" id="RU000417"/>
    </source>
</evidence>
<dbReference type="InterPro" id="IPR001525">
    <property type="entry name" value="C5_MeTfrase"/>
</dbReference>
<dbReference type="PROSITE" id="PS51679">
    <property type="entry name" value="SAM_MT_C5"/>
    <property type="match status" value="1"/>
</dbReference>
<organism evidence="8 9">
    <name type="scientific">Cellulomonas marina</name>
    <dbReference type="NCBI Taxonomy" id="988821"/>
    <lineage>
        <taxon>Bacteria</taxon>
        <taxon>Bacillati</taxon>
        <taxon>Actinomycetota</taxon>
        <taxon>Actinomycetes</taxon>
        <taxon>Micrococcales</taxon>
        <taxon>Cellulomonadaceae</taxon>
        <taxon>Cellulomonas</taxon>
    </lineage>
</organism>
<evidence type="ECO:0000256" key="1">
    <source>
        <dbReference type="ARBA" id="ARBA00022603"/>
    </source>
</evidence>
<dbReference type="InterPro" id="IPR029063">
    <property type="entry name" value="SAM-dependent_MTases_sf"/>
</dbReference>
<dbReference type="EC" id="2.1.1.37" evidence="7"/>
<dbReference type="InterPro" id="IPR018117">
    <property type="entry name" value="C5_DNA_meth_AS"/>
</dbReference>
<reference evidence="8 9" key="1">
    <citation type="submission" date="2016-10" db="EMBL/GenBank/DDBJ databases">
        <authorList>
            <person name="de Groot N.N."/>
        </authorList>
    </citation>
    <scope>NUCLEOTIDE SEQUENCE [LARGE SCALE GENOMIC DNA]</scope>
    <source>
        <strain evidence="8 9">CGMCC 4.6945</strain>
    </source>
</reference>
<accession>A0A1I0Y8M9</accession>
<dbReference type="GO" id="GO:0044027">
    <property type="term" value="P:negative regulation of gene expression via chromosomal CpG island methylation"/>
    <property type="evidence" value="ECO:0007669"/>
    <property type="project" value="TreeGrafter"/>
</dbReference>
<dbReference type="Pfam" id="PF00145">
    <property type="entry name" value="DNA_methylase"/>
    <property type="match status" value="2"/>
</dbReference>
<dbReference type="Proteomes" id="UP000199012">
    <property type="component" value="Unassembled WGS sequence"/>
</dbReference>
<evidence type="ECO:0000256" key="4">
    <source>
        <dbReference type="ARBA" id="ARBA00022747"/>
    </source>
</evidence>
<dbReference type="STRING" id="988821.SAMN05421867_106206"/>
<dbReference type="InterPro" id="IPR031303">
    <property type="entry name" value="C5_meth_CS"/>
</dbReference>
<dbReference type="SUPFAM" id="SSF53335">
    <property type="entry name" value="S-adenosyl-L-methionine-dependent methyltransferases"/>
    <property type="match status" value="1"/>
</dbReference>
<keyword evidence="2 5" id="KW-0808">Transferase</keyword>
<feature type="active site" evidence="5">
    <location>
        <position position="99"/>
    </location>
</feature>
<sequence length="502" mass="54959">MRTYDRSVADQGASGEDTIRVVDLFAGCGGLTQGFHAYRRKGVEGSRFRTVAAVEWDRAAAASYGANFGHEHVANVDITEWIPGDDLGEVDVVVGGPPCQGFSALNRDGVRPERNRLWEEYVRVVEAVRPKVFVIENVDRFARSPEFADLRARVEHAGLSDYELVPPPATARGPFVLNAADYGAPQTRRRAIVFGVRKDMVARLGRSLAYPGASHVSPSQAVRSDNPTGLAPWRTADEVFEKSAMQRLVPTTEDPLPRRSSSASDFYRRTVPTSQLHLARRPGALSRARFRTIGPGGNRKSLRGRYALFFETPSEVVVERADQEPVRGADGDLEVDGTYVAVGAGDATRYVIAVDGVLEVEPRTRRPVAFAVKVQEEGSLSPVAARMHYLSTYSWDVHDSGTGDVMGRLRIGQPSVTIRTEFFKPEKGRYLHPLEDRPITHYEAALLQGFPEDFRWCGSRSDVARQIGNAVPVPLGMAIARAVDEFLSGSPAGVTPGSAPLF</sequence>
<gene>
    <name evidence="8" type="ORF">SAMN05421867_106206</name>
</gene>
<comment type="catalytic activity">
    <reaction evidence="7">
        <text>a 2'-deoxycytidine in DNA + S-adenosyl-L-methionine = a 5-methyl-2'-deoxycytidine in DNA + S-adenosyl-L-homocysteine + H(+)</text>
        <dbReference type="Rhea" id="RHEA:13681"/>
        <dbReference type="Rhea" id="RHEA-COMP:11369"/>
        <dbReference type="Rhea" id="RHEA-COMP:11370"/>
        <dbReference type="ChEBI" id="CHEBI:15378"/>
        <dbReference type="ChEBI" id="CHEBI:57856"/>
        <dbReference type="ChEBI" id="CHEBI:59789"/>
        <dbReference type="ChEBI" id="CHEBI:85452"/>
        <dbReference type="ChEBI" id="CHEBI:85454"/>
        <dbReference type="EC" id="2.1.1.37"/>
    </reaction>
</comment>
<protein>
    <recommendedName>
        <fullName evidence="7">Cytosine-specific methyltransferase</fullName>
        <ecNumber evidence="7">2.1.1.37</ecNumber>
    </recommendedName>
</protein>
<dbReference type="PROSITE" id="PS00094">
    <property type="entry name" value="C5_MTASE_1"/>
    <property type="match status" value="1"/>
</dbReference>
<keyword evidence="3 5" id="KW-0949">S-adenosyl-L-methionine</keyword>
<dbReference type="NCBIfam" id="TIGR00675">
    <property type="entry name" value="dcm"/>
    <property type="match status" value="1"/>
</dbReference>
<keyword evidence="1 5" id="KW-0489">Methyltransferase</keyword>
<dbReference type="Gene3D" id="3.40.50.150">
    <property type="entry name" value="Vaccinia Virus protein VP39"/>
    <property type="match status" value="1"/>
</dbReference>
<keyword evidence="4" id="KW-0680">Restriction system</keyword>
<dbReference type="PRINTS" id="PR00105">
    <property type="entry name" value="C5METTRFRASE"/>
</dbReference>
<dbReference type="GO" id="GO:0009307">
    <property type="term" value="P:DNA restriction-modification system"/>
    <property type="evidence" value="ECO:0007669"/>
    <property type="project" value="UniProtKB-KW"/>
</dbReference>
<proteinExistence type="inferred from homology"/>
<dbReference type="InterPro" id="IPR050390">
    <property type="entry name" value="C5-Methyltransferase"/>
</dbReference>
<dbReference type="PROSITE" id="PS00095">
    <property type="entry name" value="C5_MTASE_2"/>
    <property type="match status" value="1"/>
</dbReference>
<dbReference type="AlphaFoldDB" id="A0A1I0Y8M9"/>
<dbReference type="Gene3D" id="3.90.120.10">
    <property type="entry name" value="DNA Methylase, subunit A, domain 2"/>
    <property type="match status" value="1"/>
</dbReference>
<dbReference type="GO" id="GO:0003677">
    <property type="term" value="F:DNA binding"/>
    <property type="evidence" value="ECO:0007669"/>
    <property type="project" value="TreeGrafter"/>
</dbReference>
<evidence type="ECO:0000313" key="9">
    <source>
        <dbReference type="Proteomes" id="UP000199012"/>
    </source>
</evidence>